<feature type="region of interest" description="Disordered" evidence="1">
    <location>
        <begin position="318"/>
        <end position="340"/>
    </location>
</feature>
<organism evidence="2">
    <name type="scientific">marine sediment metagenome</name>
    <dbReference type="NCBI Taxonomy" id="412755"/>
    <lineage>
        <taxon>unclassified sequences</taxon>
        <taxon>metagenomes</taxon>
        <taxon>ecological metagenomes</taxon>
    </lineage>
</organism>
<evidence type="ECO:0008006" key="3">
    <source>
        <dbReference type="Google" id="ProtNLM"/>
    </source>
</evidence>
<proteinExistence type="predicted"/>
<comment type="caution">
    <text evidence="2">The sequence shown here is derived from an EMBL/GenBank/DDBJ whole genome shotgun (WGS) entry which is preliminary data.</text>
</comment>
<name>A0A0F9QFM3_9ZZZZ</name>
<evidence type="ECO:0000313" key="2">
    <source>
        <dbReference type="EMBL" id="KKN12036.1"/>
    </source>
</evidence>
<reference evidence="2" key="1">
    <citation type="journal article" date="2015" name="Nature">
        <title>Complex archaea that bridge the gap between prokaryotes and eukaryotes.</title>
        <authorList>
            <person name="Spang A."/>
            <person name="Saw J.H."/>
            <person name="Jorgensen S.L."/>
            <person name="Zaremba-Niedzwiedzka K."/>
            <person name="Martijn J."/>
            <person name="Lind A.E."/>
            <person name="van Eijk R."/>
            <person name="Schleper C."/>
            <person name="Guy L."/>
            <person name="Ettema T.J."/>
        </authorList>
    </citation>
    <scope>NUCLEOTIDE SEQUENCE</scope>
</reference>
<evidence type="ECO:0000256" key="1">
    <source>
        <dbReference type="SAM" id="MobiDB-lite"/>
    </source>
</evidence>
<protein>
    <recommendedName>
        <fullName evidence="3">Large polyvalent protein associated domain-containing protein</fullName>
    </recommendedName>
</protein>
<sequence length="1331" mass="151567">MGPVTKDYNFESYEPYEGKDYDFESYDEVLPTPPPPVAKGGPSALSAMGQTLKGMFYGEGLPEGIGYLQKPAEAVVDYMTSDKKRLGSLMTKEDEINFRGKYPNLMAARYALSSLIPGGQTLASPEEAEAFSKKPIESQRLDILGETAGWALGPVLVKGAGAVAKKALSKIPWFAKNWDRPIGTYFKKSKWFKNASNEERGAVMQLVYDKQKAGVSDAEIIGALNKQAVTPGETPINAVVKIKPIQPVEPKTLIAKEFQKSVLAEHTESPLAVLGKKETALAVTKKGEYDFEVGFEEKLALETTNDYDFEGTEPVALPEPGVQQLPPTIKQKPPGQPVSKPEILPEVQKGMDKKLSEPPENAIDARMKFVGQVRKRLGLSDEETQDLFLRKEFVKVLPQLDSAFKRGENIIDLANDFVEQHIAKKGGSTTLYGGVPIPAIAKLSKQLAAKYDSAIGEPVWKALSDDLPVWAGKKSQLIDKVNKGFIYDYRKDPAYIEIRDDAYFRIETAREKIKEVAQRMAEFSRPEQVRIAQIIEGSATTTPERYKDALWTAKEFQRLEGELQELEILGKDNRFRQLNRKEIAAKFKEIDGIDAKIAVLKKRLEPIVKTARTSRRVSEDITEEILSASEDVTEGVYEVNVTKWSELNEQRIMEALTSRGFTDGESTQMLNRVKESVMPLISQRGTLKEIRTKIEKVVTRTIIQETEKLKTYSPSMMARAKGSLIKDIGAETKKREEILNRIKLHYKMSGKQYLRRAYRSIEEEKKLSSNILRFLKGPRLNKEYAIRRKDLSYLYRKELGEIKEAPYLVYKGLSAETRDVELMRMFTKISENRDWAISPEEWANIQNIESRAHLLKKYESFKPLPKSDKLGPLSGALVDPYIWDDLNQAVKVEGDFIKAWDSVLRLWKTGKVVYNPATQVRNMLSNIVLADFSDLSPHRIDIYARAARDMLTKDGYWKEAKQTPLLGTEWAGTEIKRFLANAQELKSGNMLSKSAELIKGILDKPGKTYQGIEQFFKLAVFVNERVAGKSIKAAAAHAEKAIFNYQKIPPAIRQLKRWYSPFITFSYKAIPRFAETAIRKPWKIAKYALLMAGVEEITRRMNGESEEEVEREKRVLPDYMRKSLLPGQLSHLRIPIAKDEYGRSKYLDLSYIMPWGDIAEQWGQSRIVGRPLLPNHPFIIVPMEIGFNEILFTGEPLTLKSDEIPDYFKKIGTEIWRQAMPSLAGGYSFDKLMSAWNGERDWRHRERSIPEAVFDVFLGLKIRSIDYTEQLGLRLWELGREKEAVEKGFKDEYERLVFRLPGDNSKKIEQLFIDYNKKMDRFFEQAMDYSK</sequence>
<accession>A0A0F9QFM3</accession>
<gene>
    <name evidence="2" type="ORF">LCGC14_1020560</name>
</gene>
<dbReference type="EMBL" id="LAZR01004075">
    <property type="protein sequence ID" value="KKN12036.1"/>
    <property type="molecule type" value="Genomic_DNA"/>
</dbReference>